<evidence type="ECO:0000313" key="2">
    <source>
        <dbReference type="Proteomes" id="UP000663193"/>
    </source>
</evidence>
<evidence type="ECO:0000313" key="1">
    <source>
        <dbReference type="EMBL" id="QRC92958.1"/>
    </source>
</evidence>
<proteinExistence type="predicted"/>
<reference evidence="2" key="1">
    <citation type="journal article" date="2021" name="BMC Genomics">
        <title>Chromosome-level genome assembly and manually-curated proteome of model necrotroph Parastagonospora nodorum Sn15 reveals a genome-wide trove of candidate effector homologs, and redundancy of virulence-related functions within an accessory chromosome.</title>
        <authorList>
            <person name="Bertazzoni S."/>
            <person name="Jones D.A.B."/>
            <person name="Phan H.T."/>
            <person name="Tan K.-C."/>
            <person name="Hane J.K."/>
        </authorList>
    </citation>
    <scope>NUCLEOTIDE SEQUENCE [LARGE SCALE GENOMIC DNA]</scope>
    <source>
        <strain evidence="2">SN15 / ATCC MYA-4574 / FGSC 10173)</strain>
    </source>
</reference>
<sequence>MSSSEIPQEDNSFIWLVNRRSVDDGEGNAFVDGPFLNTDHDHTLICAALRRHGISADDFGSILQRLFDPRKARKPHKESYGASYNMVSLRRETKQDVAKAIRATATGDGLDLYTVRIPATQGPDGEDLAETTLDFTTESVLLSGGKYFNLGLNANPPKTFLTLAEAIEHARVQLKKGINSEYDIAYEGFEKPTAVLPPVESTGNLSATGPSGQGQAKIAFLVLDGTGVLVGQIQSLGVFLNRVVTITKVRVERDKREDVYDLYV</sequence>
<accession>A0A7U2EW26</accession>
<dbReference type="EMBL" id="CP069024">
    <property type="protein sequence ID" value="QRC92958.1"/>
    <property type="molecule type" value="Genomic_DNA"/>
</dbReference>
<dbReference type="Proteomes" id="UP000663193">
    <property type="component" value="Chromosome 2"/>
</dbReference>
<keyword evidence="2" id="KW-1185">Reference proteome</keyword>
<dbReference type="AlphaFoldDB" id="A0A7U2EW26"/>
<dbReference type="VEuPathDB" id="FungiDB:JI435_079970"/>
<name>A0A7U2EW26_PHANO</name>
<protein>
    <submittedName>
        <fullName evidence="1">Uncharacterized protein</fullName>
    </submittedName>
</protein>
<organism evidence="1 2">
    <name type="scientific">Phaeosphaeria nodorum (strain SN15 / ATCC MYA-4574 / FGSC 10173)</name>
    <name type="common">Glume blotch fungus</name>
    <name type="synonym">Parastagonospora nodorum</name>
    <dbReference type="NCBI Taxonomy" id="321614"/>
    <lineage>
        <taxon>Eukaryota</taxon>
        <taxon>Fungi</taxon>
        <taxon>Dikarya</taxon>
        <taxon>Ascomycota</taxon>
        <taxon>Pezizomycotina</taxon>
        <taxon>Dothideomycetes</taxon>
        <taxon>Pleosporomycetidae</taxon>
        <taxon>Pleosporales</taxon>
        <taxon>Pleosporineae</taxon>
        <taxon>Phaeosphaeriaceae</taxon>
        <taxon>Parastagonospora</taxon>
    </lineage>
</organism>
<gene>
    <name evidence="1" type="ORF">JI435_079970</name>
</gene>